<dbReference type="EMBL" id="FNNQ01000009">
    <property type="protein sequence ID" value="SDX02741.1"/>
    <property type="molecule type" value="Genomic_DNA"/>
</dbReference>
<evidence type="ECO:0000256" key="6">
    <source>
        <dbReference type="ARBA" id="ARBA00015080"/>
    </source>
</evidence>
<keyword evidence="12 14" id="KW-0173">Coenzyme A biosynthesis</keyword>
<evidence type="ECO:0000256" key="15">
    <source>
        <dbReference type="RuleBase" id="RU003530"/>
    </source>
</evidence>
<feature type="domain" description="Phosphoribulokinase/uridine kinase" evidence="16">
    <location>
        <begin position="88"/>
        <end position="232"/>
    </location>
</feature>
<dbReference type="AlphaFoldDB" id="A0A1H2YCH8"/>
<keyword evidence="8 14" id="KW-0808">Transferase</keyword>
<evidence type="ECO:0000256" key="8">
    <source>
        <dbReference type="ARBA" id="ARBA00022679"/>
    </source>
</evidence>
<dbReference type="HAMAP" id="MF_00215">
    <property type="entry name" value="Pantothen_kinase_1"/>
    <property type="match status" value="1"/>
</dbReference>
<evidence type="ECO:0000256" key="9">
    <source>
        <dbReference type="ARBA" id="ARBA00022741"/>
    </source>
</evidence>
<dbReference type="STRING" id="1048340.SAMN05444487_10923"/>
<dbReference type="CDD" id="cd02025">
    <property type="entry name" value="PanK"/>
    <property type="match status" value="1"/>
</dbReference>
<dbReference type="EC" id="2.7.1.33" evidence="5 14"/>
<dbReference type="RefSeq" id="WP_091739953.1">
    <property type="nucleotide sequence ID" value="NZ_FNNQ01000009.1"/>
</dbReference>
<protein>
    <recommendedName>
        <fullName evidence="6 14">Pantothenate kinase</fullName>
        <ecNumber evidence="5 14">2.7.1.33</ecNumber>
    </recommendedName>
    <alternativeName>
        <fullName evidence="13 14">Pantothenic acid kinase</fullName>
    </alternativeName>
</protein>
<comment type="pathway">
    <text evidence="3 14 15">Cofactor biosynthesis; coenzyme A biosynthesis; CoA from (R)-pantothenate: step 1/5.</text>
</comment>
<dbReference type="PANTHER" id="PTHR10285">
    <property type="entry name" value="URIDINE KINASE"/>
    <property type="match status" value="1"/>
</dbReference>
<evidence type="ECO:0000256" key="4">
    <source>
        <dbReference type="ARBA" id="ARBA00006087"/>
    </source>
</evidence>
<reference evidence="17 18" key="1">
    <citation type="submission" date="2016-10" db="EMBL/GenBank/DDBJ databases">
        <authorList>
            <person name="de Groot N.N."/>
        </authorList>
    </citation>
    <scope>NUCLEOTIDE SEQUENCE [LARGE SCALE GENOMIC DNA]</scope>
    <source>
        <strain evidence="17 18">DSM 45610</strain>
    </source>
</reference>
<sequence>MPAYSPFSPYLTFGCDEWKSLRESVPLTLDEKDLEKLRGINEKISLEEVSDFYLPLSRLLNVLFAQNQDTYRATRLFLGDISPQVPFLIGVSGSVAVGKSTTARVLQALLSRWPDHPYVELVTTDGFLYPNAVLEERGIMHRKGFPESFDRQKLLRFLSNVKSGSPVVTAPVYSHLTYDILHDEKKVVRQPDIVIVEGLNILQSLDVEGQERASLFVSDFLDFSIYVDAPKEEIARWYVERFHILRKTAFKDPRSYFRRYADLSDSEAVEVATRIWQEINLPNLEENILPTKNRARLILEKGADHVIERVKLRKL</sequence>
<dbReference type="Pfam" id="PF00485">
    <property type="entry name" value="PRK"/>
    <property type="match status" value="1"/>
</dbReference>
<dbReference type="PIRSF" id="PIRSF000545">
    <property type="entry name" value="Pantothenate_kin"/>
    <property type="match status" value="1"/>
</dbReference>
<dbReference type="GO" id="GO:0005737">
    <property type="term" value="C:cytoplasm"/>
    <property type="evidence" value="ECO:0007669"/>
    <property type="project" value="UniProtKB-SubCell"/>
</dbReference>
<dbReference type="OrthoDB" id="1550976at2"/>
<dbReference type="Proteomes" id="UP000198534">
    <property type="component" value="Unassembled WGS sequence"/>
</dbReference>
<evidence type="ECO:0000256" key="14">
    <source>
        <dbReference type="HAMAP-Rule" id="MF_00215"/>
    </source>
</evidence>
<keyword evidence="18" id="KW-1185">Reference proteome</keyword>
<dbReference type="NCBIfam" id="TIGR00554">
    <property type="entry name" value="panK_bact"/>
    <property type="match status" value="1"/>
</dbReference>
<evidence type="ECO:0000256" key="12">
    <source>
        <dbReference type="ARBA" id="ARBA00022993"/>
    </source>
</evidence>
<evidence type="ECO:0000313" key="17">
    <source>
        <dbReference type="EMBL" id="SDX02741.1"/>
    </source>
</evidence>
<comment type="similarity">
    <text evidence="4 14 15">Belongs to the prokaryotic pantothenate kinase family.</text>
</comment>
<name>A0A1H2YCH8_9BACL</name>
<evidence type="ECO:0000256" key="10">
    <source>
        <dbReference type="ARBA" id="ARBA00022777"/>
    </source>
</evidence>
<evidence type="ECO:0000256" key="11">
    <source>
        <dbReference type="ARBA" id="ARBA00022840"/>
    </source>
</evidence>
<evidence type="ECO:0000313" key="18">
    <source>
        <dbReference type="Proteomes" id="UP000198534"/>
    </source>
</evidence>
<comment type="catalytic activity">
    <reaction evidence="1 14 15">
        <text>(R)-pantothenate + ATP = (R)-4'-phosphopantothenate + ADP + H(+)</text>
        <dbReference type="Rhea" id="RHEA:16373"/>
        <dbReference type="ChEBI" id="CHEBI:10986"/>
        <dbReference type="ChEBI" id="CHEBI:15378"/>
        <dbReference type="ChEBI" id="CHEBI:29032"/>
        <dbReference type="ChEBI" id="CHEBI:30616"/>
        <dbReference type="ChEBI" id="CHEBI:456216"/>
        <dbReference type="EC" id="2.7.1.33"/>
    </reaction>
</comment>
<dbReference type="GO" id="GO:0005524">
    <property type="term" value="F:ATP binding"/>
    <property type="evidence" value="ECO:0007669"/>
    <property type="project" value="UniProtKB-UniRule"/>
</dbReference>
<evidence type="ECO:0000256" key="5">
    <source>
        <dbReference type="ARBA" id="ARBA00012102"/>
    </source>
</evidence>
<keyword evidence="9 14" id="KW-0547">Nucleotide-binding</keyword>
<keyword evidence="10 14" id="KW-0418">Kinase</keyword>
<dbReference type="InterPro" id="IPR027417">
    <property type="entry name" value="P-loop_NTPase"/>
</dbReference>
<organism evidence="17 18">
    <name type="scientific">Marininema mesophilum</name>
    <dbReference type="NCBI Taxonomy" id="1048340"/>
    <lineage>
        <taxon>Bacteria</taxon>
        <taxon>Bacillati</taxon>
        <taxon>Bacillota</taxon>
        <taxon>Bacilli</taxon>
        <taxon>Bacillales</taxon>
        <taxon>Thermoactinomycetaceae</taxon>
        <taxon>Marininema</taxon>
    </lineage>
</organism>
<dbReference type="InterPro" id="IPR006083">
    <property type="entry name" value="PRK/URK"/>
</dbReference>
<dbReference type="GO" id="GO:0004594">
    <property type="term" value="F:pantothenate kinase activity"/>
    <property type="evidence" value="ECO:0007669"/>
    <property type="project" value="UniProtKB-UniRule"/>
</dbReference>
<keyword evidence="11 14" id="KW-0067">ATP-binding</keyword>
<evidence type="ECO:0000256" key="3">
    <source>
        <dbReference type="ARBA" id="ARBA00005225"/>
    </source>
</evidence>
<evidence type="ECO:0000256" key="13">
    <source>
        <dbReference type="ARBA" id="ARBA00032866"/>
    </source>
</evidence>
<proteinExistence type="inferred from homology"/>
<evidence type="ECO:0000256" key="2">
    <source>
        <dbReference type="ARBA" id="ARBA00004496"/>
    </source>
</evidence>
<evidence type="ECO:0000256" key="7">
    <source>
        <dbReference type="ARBA" id="ARBA00022490"/>
    </source>
</evidence>
<evidence type="ECO:0000256" key="1">
    <source>
        <dbReference type="ARBA" id="ARBA00001206"/>
    </source>
</evidence>
<gene>
    <name evidence="14" type="primary">coaA</name>
    <name evidence="17" type="ORF">SAMN05444487_10923</name>
</gene>
<evidence type="ECO:0000259" key="16">
    <source>
        <dbReference type="Pfam" id="PF00485"/>
    </source>
</evidence>
<accession>A0A1H2YCH8</accession>
<dbReference type="InterPro" id="IPR004566">
    <property type="entry name" value="PanK"/>
</dbReference>
<dbReference type="UniPathway" id="UPA00241">
    <property type="reaction ID" value="UER00352"/>
</dbReference>
<comment type="subcellular location">
    <subcellularLocation>
        <location evidence="2 14 15">Cytoplasm</location>
    </subcellularLocation>
</comment>
<dbReference type="SUPFAM" id="SSF52540">
    <property type="entry name" value="P-loop containing nucleoside triphosphate hydrolases"/>
    <property type="match status" value="1"/>
</dbReference>
<feature type="binding site" evidence="14">
    <location>
        <begin position="93"/>
        <end position="100"/>
    </location>
    <ligand>
        <name>ATP</name>
        <dbReference type="ChEBI" id="CHEBI:30616"/>
    </ligand>
</feature>
<dbReference type="Gene3D" id="3.40.50.300">
    <property type="entry name" value="P-loop containing nucleotide triphosphate hydrolases"/>
    <property type="match status" value="1"/>
</dbReference>
<keyword evidence="7 14" id="KW-0963">Cytoplasm</keyword>
<dbReference type="GO" id="GO:0015937">
    <property type="term" value="P:coenzyme A biosynthetic process"/>
    <property type="evidence" value="ECO:0007669"/>
    <property type="project" value="UniProtKB-UniRule"/>
</dbReference>